<proteinExistence type="predicted"/>
<organism evidence="2 3">
    <name type="scientific">Cryomyces antarcticus</name>
    <dbReference type="NCBI Taxonomy" id="329879"/>
    <lineage>
        <taxon>Eukaryota</taxon>
        <taxon>Fungi</taxon>
        <taxon>Dikarya</taxon>
        <taxon>Ascomycota</taxon>
        <taxon>Pezizomycotina</taxon>
        <taxon>Dothideomycetes</taxon>
        <taxon>Dothideomycetes incertae sedis</taxon>
        <taxon>Cryomyces</taxon>
    </lineage>
</organism>
<feature type="region of interest" description="Disordered" evidence="1">
    <location>
        <begin position="50"/>
        <end position="135"/>
    </location>
</feature>
<reference evidence="2 3" key="1">
    <citation type="submission" date="2023-08" db="EMBL/GenBank/DDBJ databases">
        <title>Black Yeasts Isolated from many extreme environments.</title>
        <authorList>
            <person name="Coleine C."/>
            <person name="Stajich J.E."/>
            <person name="Selbmann L."/>
        </authorList>
    </citation>
    <scope>NUCLEOTIDE SEQUENCE [LARGE SCALE GENOMIC DNA]</scope>
    <source>
        <strain evidence="2 3">CCFEE 536</strain>
    </source>
</reference>
<evidence type="ECO:0000313" key="3">
    <source>
        <dbReference type="Proteomes" id="UP001357485"/>
    </source>
</evidence>
<feature type="compositionally biased region" description="Basic and acidic residues" evidence="1">
    <location>
        <begin position="59"/>
        <end position="102"/>
    </location>
</feature>
<comment type="caution">
    <text evidence="2">The sequence shown here is derived from an EMBL/GenBank/DDBJ whole genome shotgun (WGS) entry which is preliminary data.</text>
</comment>
<evidence type="ECO:0000313" key="2">
    <source>
        <dbReference type="EMBL" id="KAK5240631.1"/>
    </source>
</evidence>
<dbReference type="Proteomes" id="UP001357485">
    <property type="component" value="Unassembled WGS sequence"/>
</dbReference>
<evidence type="ECO:0000256" key="1">
    <source>
        <dbReference type="SAM" id="MobiDB-lite"/>
    </source>
</evidence>
<sequence length="135" mass="15312">PPAASFRLFVKSLKDAGVDMSRVSISRSYAVIVGLEGYVRARKKIKHGIRQIGHHKDRVLHPEEVRRREEEAMDKSQSAEKERRILAEKKRREEEAKTEGSLKTKLMRKLHLGGESPKTSTDQTPKDVKSAPGEI</sequence>
<protein>
    <submittedName>
        <fullName evidence="2">Uncharacterized protein</fullName>
    </submittedName>
</protein>
<accession>A0ABR0LUE8</accession>
<gene>
    <name evidence="2" type="ORF">LTR16_010385</name>
</gene>
<feature type="non-terminal residue" evidence="2">
    <location>
        <position position="1"/>
    </location>
</feature>
<keyword evidence="3" id="KW-1185">Reference proteome</keyword>
<name>A0ABR0LUE8_9PEZI</name>
<dbReference type="EMBL" id="JAVRRA010011148">
    <property type="protein sequence ID" value="KAK5240631.1"/>
    <property type="molecule type" value="Genomic_DNA"/>
</dbReference>